<dbReference type="RefSeq" id="WP_326835347.1">
    <property type="nucleotide sequence ID" value="NZ_CP142149.1"/>
</dbReference>
<reference evidence="4 5" key="1">
    <citation type="journal article" date="2015" name="Int. J. Syst. Evol. Microbiol.">
        <title>Amycolatopsis rhabdoformis sp. nov., an actinomycete isolated from a tropical forest soil.</title>
        <authorList>
            <person name="Souza W.R."/>
            <person name="Silva R.E."/>
            <person name="Goodfellow M."/>
            <person name="Busarakam K."/>
            <person name="Figueiro F.S."/>
            <person name="Ferreira D."/>
            <person name="Rodrigues-Filho E."/>
            <person name="Moraes L.A.B."/>
            <person name="Zucchi T.D."/>
        </authorList>
    </citation>
    <scope>NUCLEOTIDE SEQUENCE [LARGE SCALE GENOMIC DNA]</scope>
    <source>
        <strain evidence="4 5">NCIMB 14900</strain>
    </source>
</reference>
<keyword evidence="5" id="KW-1185">Reference proteome</keyword>
<dbReference type="PROSITE" id="PS51186">
    <property type="entry name" value="GNAT"/>
    <property type="match status" value="1"/>
</dbReference>
<dbReference type="PANTHER" id="PTHR43877">
    <property type="entry name" value="AMINOALKYLPHOSPHONATE N-ACETYLTRANSFERASE-RELATED-RELATED"/>
    <property type="match status" value="1"/>
</dbReference>
<dbReference type="Proteomes" id="UP001330812">
    <property type="component" value="Chromosome"/>
</dbReference>
<evidence type="ECO:0000256" key="1">
    <source>
        <dbReference type="ARBA" id="ARBA00022679"/>
    </source>
</evidence>
<organism evidence="4 5">
    <name type="scientific">Amycolatopsis rhabdoformis</name>
    <dbReference type="NCBI Taxonomy" id="1448059"/>
    <lineage>
        <taxon>Bacteria</taxon>
        <taxon>Bacillati</taxon>
        <taxon>Actinomycetota</taxon>
        <taxon>Actinomycetes</taxon>
        <taxon>Pseudonocardiales</taxon>
        <taxon>Pseudonocardiaceae</taxon>
        <taxon>Amycolatopsis</taxon>
    </lineage>
</organism>
<dbReference type="Pfam" id="PF00583">
    <property type="entry name" value="Acetyltransf_1"/>
    <property type="match status" value="1"/>
</dbReference>
<dbReference type="PANTHER" id="PTHR43877:SF2">
    <property type="entry name" value="AMINOALKYLPHOSPHONATE N-ACETYLTRANSFERASE-RELATED"/>
    <property type="match status" value="1"/>
</dbReference>
<dbReference type="Gene3D" id="3.40.630.30">
    <property type="match status" value="1"/>
</dbReference>
<evidence type="ECO:0000313" key="5">
    <source>
        <dbReference type="Proteomes" id="UP001330812"/>
    </source>
</evidence>
<evidence type="ECO:0000256" key="2">
    <source>
        <dbReference type="ARBA" id="ARBA00023315"/>
    </source>
</evidence>
<dbReference type="InterPro" id="IPR000182">
    <property type="entry name" value="GNAT_dom"/>
</dbReference>
<dbReference type="InterPro" id="IPR016181">
    <property type="entry name" value="Acyl_CoA_acyltransferase"/>
</dbReference>
<keyword evidence="1" id="KW-0808">Transferase</keyword>
<dbReference type="InterPro" id="IPR050832">
    <property type="entry name" value="Bact_Acetyltransf"/>
</dbReference>
<dbReference type="EMBL" id="CP142149">
    <property type="protein sequence ID" value="WSE32540.1"/>
    <property type="molecule type" value="Genomic_DNA"/>
</dbReference>
<evidence type="ECO:0000259" key="3">
    <source>
        <dbReference type="PROSITE" id="PS51186"/>
    </source>
</evidence>
<evidence type="ECO:0000313" key="4">
    <source>
        <dbReference type="EMBL" id="WSE32540.1"/>
    </source>
</evidence>
<proteinExistence type="predicted"/>
<keyword evidence="2" id="KW-0012">Acyltransferase</keyword>
<accession>A0ABZ1IDL2</accession>
<sequence>MDEVDIRELGRGDDPADLLVLLRRLRPVMSEELFDELVTDGYEQGLRYLVAYSGAGRPLAAAGYRRLVTSRGRVLFVDDLVTDEAARSRGVGARLLAELQTLARGTGCDRLELDSGVANAAAHRFYFRHRLDVAAFHFAGPVG</sequence>
<protein>
    <submittedName>
        <fullName evidence="4">GNAT family N-acetyltransferase</fullName>
    </submittedName>
</protein>
<dbReference type="CDD" id="cd04301">
    <property type="entry name" value="NAT_SF"/>
    <property type="match status" value="1"/>
</dbReference>
<dbReference type="SUPFAM" id="SSF55729">
    <property type="entry name" value="Acyl-CoA N-acyltransferases (Nat)"/>
    <property type="match status" value="1"/>
</dbReference>
<name>A0ABZ1IDL2_9PSEU</name>
<gene>
    <name evidence="4" type="ORF">VSH64_10530</name>
</gene>
<feature type="domain" description="N-acetyltransferase" evidence="3">
    <location>
        <begin position="4"/>
        <end position="143"/>
    </location>
</feature>